<gene>
    <name evidence="3" type="ORF">OIDMADRAFT_171649</name>
</gene>
<keyword evidence="2" id="KW-0479">Metal-binding</keyword>
<comment type="similarity">
    <text evidence="2">Belongs to the metallo-dependent hydrolases superfamily. Peptidase M19 family.</text>
</comment>
<dbReference type="SUPFAM" id="SSF51556">
    <property type="entry name" value="Metallo-dependent hydrolases"/>
    <property type="match status" value="1"/>
</dbReference>
<accession>A0A0C3CYT6</accession>
<protein>
    <recommendedName>
        <fullName evidence="2">Dipeptidase</fullName>
        <ecNumber evidence="2">3.4.13.19</ecNumber>
    </recommendedName>
</protein>
<dbReference type="STRING" id="913774.A0A0C3CYT6"/>
<dbReference type="InterPro" id="IPR008257">
    <property type="entry name" value="Pept_M19"/>
</dbReference>
<dbReference type="HOGENOM" id="CLU_031404_4_2_1"/>
<dbReference type="GO" id="GO:0070573">
    <property type="term" value="F:metallodipeptidase activity"/>
    <property type="evidence" value="ECO:0007669"/>
    <property type="project" value="InterPro"/>
</dbReference>
<keyword evidence="1 2" id="KW-0224">Dipeptidase</keyword>
<keyword evidence="2" id="KW-0645">Protease</keyword>
<keyword evidence="2" id="KW-0378">Hydrolase</keyword>
<name>A0A0C3CYT6_OIDMZ</name>
<dbReference type="PANTHER" id="PTHR10443">
    <property type="entry name" value="MICROSOMAL DIPEPTIDASE"/>
    <property type="match status" value="1"/>
</dbReference>
<dbReference type="GO" id="GO:0006508">
    <property type="term" value="P:proteolysis"/>
    <property type="evidence" value="ECO:0007669"/>
    <property type="project" value="UniProtKB-KW"/>
</dbReference>
<evidence type="ECO:0000313" key="4">
    <source>
        <dbReference type="Proteomes" id="UP000054321"/>
    </source>
</evidence>
<dbReference type="Pfam" id="PF01244">
    <property type="entry name" value="Peptidase_M19"/>
    <property type="match status" value="1"/>
</dbReference>
<dbReference type="InParanoid" id="A0A0C3CYT6"/>
<dbReference type="PROSITE" id="PS51365">
    <property type="entry name" value="RENAL_DIPEPTIDASE_2"/>
    <property type="match status" value="1"/>
</dbReference>
<keyword evidence="2" id="KW-0482">Metalloprotease</keyword>
<keyword evidence="4" id="KW-1185">Reference proteome</keyword>
<evidence type="ECO:0000313" key="3">
    <source>
        <dbReference type="EMBL" id="KIM94837.1"/>
    </source>
</evidence>
<reference evidence="4" key="2">
    <citation type="submission" date="2015-01" db="EMBL/GenBank/DDBJ databases">
        <title>Evolutionary Origins and Diversification of the Mycorrhizal Mutualists.</title>
        <authorList>
            <consortium name="DOE Joint Genome Institute"/>
            <consortium name="Mycorrhizal Genomics Consortium"/>
            <person name="Kohler A."/>
            <person name="Kuo A."/>
            <person name="Nagy L.G."/>
            <person name="Floudas D."/>
            <person name="Copeland A."/>
            <person name="Barry K.W."/>
            <person name="Cichocki N."/>
            <person name="Veneault-Fourrey C."/>
            <person name="LaButti K."/>
            <person name="Lindquist E.A."/>
            <person name="Lipzen A."/>
            <person name="Lundell T."/>
            <person name="Morin E."/>
            <person name="Murat C."/>
            <person name="Riley R."/>
            <person name="Ohm R."/>
            <person name="Sun H."/>
            <person name="Tunlid A."/>
            <person name="Henrissat B."/>
            <person name="Grigoriev I.V."/>
            <person name="Hibbett D.S."/>
            <person name="Martin F."/>
        </authorList>
    </citation>
    <scope>NUCLEOTIDE SEQUENCE [LARGE SCALE GENOMIC DNA]</scope>
    <source>
        <strain evidence="4">Zn</strain>
    </source>
</reference>
<evidence type="ECO:0000256" key="2">
    <source>
        <dbReference type="RuleBase" id="RU341113"/>
    </source>
</evidence>
<dbReference type="EMBL" id="KN832888">
    <property type="protein sequence ID" value="KIM94837.1"/>
    <property type="molecule type" value="Genomic_DNA"/>
</dbReference>
<evidence type="ECO:0000256" key="1">
    <source>
        <dbReference type="ARBA" id="ARBA00022997"/>
    </source>
</evidence>
<dbReference type="OrthoDB" id="445695at2759"/>
<dbReference type="AlphaFoldDB" id="A0A0C3CYT6"/>
<dbReference type="InterPro" id="IPR032466">
    <property type="entry name" value="Metal_Hydrolase"/>
</dbReference>
<proteinExistence type="inferred from homology"/>
<dbReference type="EC" id="3.4.13.19" evidence="2"/>
<organism evidence="3 4">
    <name type="scientific">Oidiodendron maius (strain Zn)</name>
    <dbReference type="NCBI Taxonomy" id="913774"/>
    <lineage>
        <taxon>Eukaryota</taxon>
        <taxon>Fungi</taxon>
        <taxon>Dikarya</taxon>
        <taxon>Ascomycota</taxon>
        <taxon>Pezizomycotina</taxon>
        <taxon>Leotiomycetes</taxon>
        <taxon>Leotiomycetes incertae sedis</taxon>
        <taxon>Myxotrichaceae</taxon>
        <taxon>Oidiodendron</taxon>
    </lineage>
</organism>
<keyword evidence="2" id="KW-0862">Zinc</keyword>
<dbReference type="Gene3D" id="3.20.20.140">
    <property type="entry name" value="Metal-dependent hydrolases"/>
    <property type="match status" value="1"/>
</dbReference>
<dbReference type="GO" id="GO:0046872">
    <property type="term" value="F:metal ion binding"/>
    <property type="evidence" value="ECO:0007669"/>
    <property type="project" value="UniProtKB-UniRule"/>
</dbReference>
<comment type="catalytic activity">
    <reaction evidence="2">
        <text>an L-aminoacyl-L-amino acid + H2O = 2 an L-alpha-amino acid</text>
        <dbReference type="Rhea" id="RHEA:48940"/>
        <dbReference type="ChEBI" id="CHEBI:15377"/>
        <dbReference type="ChEBI" id="CHEBI:59869"/>
        <dbReference type="ChEBI" id="CHEBI:77460"/>
        <dbReference type="EC" id="3.4.13.19"/>
    </reaction>
</comment>
<sequence length="406" mass="45582">MGFFCGTNRSIAPGDYVSRTKHVMSTTPLIDGHNDMPFLIRIELKNHIYDKRFTFREGLLSPTDLIKLRTGGVGGQFWSAYMPCDDRVADNFNTPTDLLRDTLEQIDVSKRLFEEYEELEFCRNSSCVMPAFEMGRVASMIGVEGLHQIDGSIAAIREVHELGVRYITLTHNCNNVFATSATHVAAGGDDYGLSSLGRAAVFEMNRLGLMVDLSHVSIKTMEDVLQITRSPVIFSHSNARMVSDHARNAPDHVLRMLPRNGGVIMVTFVPRFVNVQDPDAADIAKVVDHIFHIVEVAGWDHVGIGGDFDAIAVYTNGLENVSCYPQLIQAVMARGATDEQVRKLLGENILRVWRANEEIGQILRECGEKPWEDVWEHRTWRRSNLVAPQMFLGSEKTRIRRPNGLP</sequence>
<reference evidence="3 4" key="1">
    <citation type="submission" date="2014-04" db="EMBL/GenBank/DDBJ databases">
        <authorList>
            <consortium name="DOE Joint Genome Institute"/>
            <person name="Kuo A."/>
            <person name="Martino E."/>
            <person name="Perotto S."/>
            <person name="Kohler A."/>
            <person name="Nagy L.G."/>
            <person name="Floudas D."/>
            <person name="Copeland A."/>
            <person name="Barry K.W."/>
            <person name="Cichocki N."/>
            <person name="Veneault-Fourrey C."/>
            <person name="LaButti K."/>
            <person name="Lindquist E.A."/>
            <person name="Lipzen A."/>
            <person name="Lundell T."/>
            <person name="Morin E."/>
            <person name="Murat C."/>
            <person name="Sun H."/>
            <person name="Tunlid A."/>
            <person name="Henrissat B."/>
            <person name="Grigoriev I.V."/>
            <person name="Hibbett D.S."/>
            <person name="Martin F."/>
            <person name="Nordberg H.P."/>
            <person name="Cantor M.N."/>
            <person name="Hua S.X."/>
        </authorList>
    </citation>
    <scope>NUCLEOTIDE SEQUENCE [LARGE SCALE GENOMIC DNA]</scope>
    <source>
        <strain evidence="3 4">Zn</strain>
    </source>
</reference>
<dbReference type="Proteomes" id="UP000054321">
    <property type="component" value="Unassembled WGS sequence"/>
</dbReference>
<dbReference type="CDD" id="cd01301">
    <property type="entry name" value="rDP_like"/>
    <property type="match status" value="1"/>
</dbReference>
<comment type="cofactor">
    <cofactor evidence="2">
        <name>Zn(2+)</name>
        <dbReference type="ChEBI" id="CHEBI:29105"/>
    </cofactor>
</comment>
<dbReference type="PANTHER" id="PTHR10443:SF12">
    <property type="entry name" value="DIPEPTIDASE"/>
    <property type="match status" value="1"/>
</dbReference>